<name>A0ABQ3KCH3_9PSEU</name>
<accession>A0ABQ3KCH3</accession>
<dbReference type="EMBL" id="BNAW01000013">
    <property type="protein sequence ID" value="GHG14396.1"/>
    <property type="molecule type" value="Genomic_DNA"/>
</dbReference>
<evidence type="ECO:0000313" key="1">
    <source>
        <dbReference type="EMBL" id="GHG14396.1"/>
    </source>
</evidence>
<proteinExistence type="predicted"/>
<gene>
    <name evidence="1" type="ORF">GCM10017567_35270</name>
</gene>
<evidence type="ECO:0000313" key="2">
    <source>
        <dbReference type="Proteomes" id="UP000649955"/>
    </source>
</evidence>
<keyword evidence="2" id="KW-1185">Reference proteome</keyword>
<organism evidence="1 2">
    <name type="scientific">Amycolatopsis bullii</name>
    <dbReference type="NCBI Taxonomy" id="941987"/>
    <lineage>
        <taxon>Bacteria</taxon>
        <taxon>Bacillati</taxon>
        <taxon>Actinomycetota</taxon>
        <taxon>Actinomycetes</taxon>
        <taxon>Pseudonocardiales</taxon>
        <taxon>Pseudonocardiaceae</taxon>
        <taxon>Amycolatopsis</taxon>
    </lineage>
</organism>
<comment type="caution">
    <text evidence="1">The sequence shown here is derived from an EMBL/GenBank/DDBJ whole genome shotgun (WGS) entry which is preliminary data.</text>
</comment>
<reference evidence="2" key="1">
    <citation type="journal article" date="2019" name="Int. J. Syst. Evol. Microbiol.">
        <title>The Global Catalogue of Microorganisms (GCM) 10K type strain sequencing project: providing services to taxonomists for standard genome sequencing and annotation.</title>
        <authorList>
            <consortium name="The Broad Institute Genomics Platform"/>
            <consortium name="The Broad Institute Genome Sequencing Center for Infectious Disease"/>
            <person name="Wu L."/>
            <person name="Ma J."/>
        </authorList>
    </citation>
    <scope>NUCLEOTIDE SEQUENCE [LARGE SCALE GENOMIC DNA]</scope>
    <source>
        <strain evidence="2">CGMCC 4.7680</strain>
    </source>
</reference>
<dbReference type="Proteomes" id="UP000649955">
    <property type="component" value="Unassembled WGS sequence"/>
</dbReference>
<sequence length="60" mass="6578">MICYFVGLGCCVYNLVFGVNTYTLAFAGYCSLLPKGIESEQQAAQGRDEPAYDNFRNGQA</sequence>
<protein>
    <submittedName>
        <fullName evidence="1">Uncharacterized protein</fullName>
    </submittedName>
</protein>